<dbReference type="RefSeq" id="WP_038959992.1">
    <property type="nucleotide sequence ID" value="NZ_CP066351.1"/>
</dbReference>
<dbReference type="Proteomes" id="UP001549291">
    <property type="component" value="Unassembled WGS sequence"/>
</dbReference>
<dbReference type="InterPro" id="IPR008876">
    <property type="entry name" value="TraY"/>
</dbReference>
<name>A0ABV2RRB3_BRAJP</name>
<evidence type="ECO:0000256" key="6">
    <source>
        <dbReference type="ARBA" id="ARBA00023125"/>
    </source>
</evidence>
<reference evidence="7 8" key="1">
    <citation type="submission" date="2024-06" db="EMBL/GenBank/DDBJ databases">
        <title>Genomic Encyclopedia of Type Strains, Phase V (KMG-V): Genome sequencing to study the core and pangenomes of soil and plant-associated prokaryotes.</title>
        <authorList>
            <person name="Whitman W."/>
        </authorList>
    </citation>
    <scope>NUCLEOTIDE SEQUENCE [LARGE SCALE GENOMIC DNA]</scope>
    <source>
        <strain evidence="7 8">USDA 160</strain>
    </source>
</reference>
<keyword evidence="6" id="KW-0238">DNA-binding</keyword>
<proteinExistence type="inferred from homology"/>
<evidence type="ECO:0000256" key="1">
    <source>
        <dbReference type="ARBA" id="ARBA00004496"/>
    </source>
</evidence>
<protein>
    <recommendedName>
        <fullName evidence="3">Relaxosome protein TraY</fullName>
    </recommendedName>
</protein>
<keyword evidence="5" id="KW-0184">Conjugation</keyword>
<dbReference type="Gene3D" id="1.10.1220.10">
    <property type="entry name" value="Met repressor-like"/>
    <property type="match status" value="1"/>
</dbReference>
<sequence>MKPSVTTRLSPTIYETLVAAASANGRSISAEVEKRIEQSLEADEDQKKRREAVASMVAEAQSLKLP</sequence>
<evidence type="ECO:0000256" key="5">
    <source>
        <dbReference type="ARBA" id="ARBA00022971"/>
    </source>
</evidence>
<dbReference type="Pfam" id="PF05509">
    <property type="entry name" value="TraY"/>
    <property type="match status" value="1"/>
</dbReference>
<dbReference type="SUPFAM" id="SSF47598">
    <property type="entry name" value="Ribbon-helix-helix"/>
    <property type="match status" value="1"/>
</dbReference>
<keyword evidence="8" id="KW-1185">Reference proteome</keyword>
<evidence type="ECO:0000256" key="4">
    <source>
        <dbReference type="ARBA" id="ARBA00022490"/>
    </source>
</evidence>
<evidence type="ECO:0000256" key="2">
    <source>
        <dbReference type="ARBA" id="ARBA00007183"/>
    </source>
</evidence>
<organism evidence="7 8">
    <name type="scientific">Bradyrhizobium japonicum</name>
    <dbReference type="NCBI Taxonomy" id="375"/>
    <lineage>
        <taxon>Bacteria</taxon>
        <taxon>Pseudomonadati</taxon>
        <taxon>Pseudomonadota</taxon>
        <taxon>Alphaproteobacteria</taxon>
        <taxon>Hyphomicrobiales</taxon>
        <taxon>Nitrobacteraceae</taxon>
        <taxon>Bradyrhizobium</taxon>
    </lineage>
</organism>
<comment type="similarity">
    <text evidence="2">Belongs to the TraY family.</text>
</comment>
<dbReference type="EMBL" id="JBEPTQ010000002">
    <property type="protein sequence ID" value="MET4719450.1"/>
    <property type="molecule type" value="Genomic_DNA"/>
</dbReference>
<evidence type="ECO:0000256" key="3">
    <source>
        <dbReference type="ARBA" id="ARBA00020541"/>
    </source>
</evidence>
<comment type="caution">
    <text evidence="7">The sequence shown here is derived from an EMBL/GenBank/DDBJ whole genome shotgun (WGS) entry which is preliminary data.</text>
</comment>
<accession>A0ABV2RRB3</accession>
<dbReference type="InterPro" id="IPR010985">
    <property type="entry name" value="Ribbon_hlx_hlx"/>
</dbReference>
<evidence type="ECO:0000313" key="8">
    <source>
        <dbReference type="Proteomes" id="UP001549291"/>
    </source>
</evidence>
<keyword evidence="4" id="KW-0963">Cytoplasm</keyword>
<comment type="subcellular location">
    <subcellularLocation>
        <location evidence="1">Cytoplasm</location>
    </subcellularLocation>
</comment>
<gene>
    <name evidence="7" type="ORF">ABIF63_003556</name>
</gene>
<evidence type="ECO:0000313" key="7">
    <source>
        <dbReference type="EMBL" id="MET4719450.1"/>
    </source>
</evidence>
<dbReference type="InterPro" id="IPR013321">
    <property type="entry name" value="Arc_rbn_hlx_hlx"/>
</dbReference>